<dbReference type="KEGG" id="sba:Sulba_0497"/>
<dbReference type="PROSITE" id="PS00108">
    <property type="entry name" value="PROTEIN_KINASE_ST"/>
    <property type="match status" value="1"/>
</dbReference>
<dbReference type="PATRIC" id="fig|760154.4.peg.495"/>
<dbReference type="PANTHER" id="PTHR24348">
    <property type="entry name" value="SERINE/THREONINE-PROTEIN KINASE UNC-51-RELATED"/>
    <property type="match status" value="1"/>
</dbReference>
<dbReference type="GO" id="GO:0004674">
    <property type="term" value="F:protein serine/threonine kinase activity"/>
    <property type="evidence" value="ECO:0007669"/>
    <property type="project" value="UniProtKB-KW"/>
</dbReference>
<dbReference type="CDD" id="cd14014">
    <property type="entry name" value="STKc_PknB_like"/>
    <property type="match status" value="1"/>
</dbReference>
<dbReference type="PROSITE" id="PS50011">
    <property type="entry name" value="PROTEIN_KINASE_DOM"/>
    <property type="match status" value="1"/>
</dbReference>
<proteinExistence type="predicted"/>
<dbReference type="HOGENOM" id="CLU_398971_0_0_7"/>
<keyword evidence="2" id="KW-0723">Serine/threonine-protein kinase</keyword>
<sequence>MNILNQTIKDYKFISFINKGGFGAVYKAQKATDFFAIKVFHEEYVLREYKKHGENNRLQREIEIMKSVSHEYLVEYVDDFIIEDESGKNYFLVMKFIEGHNLREILNQEEKLNEEKALELFKQILEGLDYLHNHKGEDDDTGIIHRDLKPENIIIQNNGQIKIVDFGISKVIDFTSLTSTGEIFGTGPYMSPEQITDSKHLDKRSDLYTAGVILYEILTGYYPYDFQYFPELIEKIKNDPAIPPRRRNLSISNQIENVILKLLEKNPYQRFLTIDEILKAVNPINTQREKVYDLSPRFLLRLYNDKSVLEKYTKHDEKFGYVVFPANLENNQPGLRKNIQDNPNIKILVDPATVRLAYDTYTDVKGVLELPYAPNDYSVITPTYLESYKAQKEYVKKVIDKQIELQADILLSPFHYTNNSTISYGPTRNLTAEWLDLDCKLAKESIDYRNNFYPNKEIYTGICIKADILKDDKDKKFLLNTFSSFENDGFLIYADTIDTKTNEVILYHYIDFLIELQKWTNKPVIAGRINTGLGLGLLSLGLSGFTSGTARFESFYEDLYKESSKAFNMYTRYYFPELLTTVSINRKTPIKFDEIIKNIGACDCYYCNKKANAEIVKDQNAHLHFLEIIHTEIAHLQKNSINTNIMNYINKIDVAISLYSGLKNVFKSDEYSFLYRWKNVFTKIKDKHYV</sequence>
<dbReference type="SUPFAM" id="SSF56112">
    <property type="entry name" value="Protein kinase-like (PK-like)"/>
    <property type="match status" value="1"/>
</dbReference>
<dbReference type="GO" id="GO:0005737">
    <property type="term" value="C:cytoplasm"/>
    <property type="evidence" value="ECO:0007669"/>
    <property type="project" value="TreeGrafter"/>
</dbReference>
<evidence type="ECO:0000259" key="1">
    <source>
        <dbReference type="PROSITE" id="PS50011"/>
    </source>
</evidence>
<dbReference type="Proteomes" id="UP000006176">
    <property type="component" value="Chromosome"/>
</dbReference>
<keyword evidence="2" id="KW-0418">Kinase</keyword>
<feature type="domain" description="Protein kinase" evidence="1">
    <location>
        <begin position="11"/>
        <end position="285"/>
    </location>
</feature>
<dbReference type="InterPro" id="IPR000719">
    <property type="entry name" value="Prot_kinase_dom"/>
</dbReference>
<dbReference type="InterPro" id="IPR008271">
    <property type="entry name" value="Ser/Thr_kinase_AS"/>
</dbReference>
<dbReference type="AlphaFoldDB" id="I3XV41"/>
<dbReference type="SMART" id="SM00220">
    <property type="entry name" value="S_TKc"/>
    <property type="match status" value="1"/>
</dbReference>
<dbReference type="EMBL" id="CP003333">
    <property type="protein sequence ID" value="AFL67815.1"/>
    <property type="molecule type" value="Genomic_DNA"/>
</dbReference>
<evidence type="ECO:0000313" key="2">
    <source>
        <dbReference type="EMBL" id="AFL67815.1"/>
    </source>
</evidence>
<dbReference type="GO" id="GO:0005524">
    <property type="term" value="F:ATP binding"/>
    <property type="evidence" value="ECO:0007669"/>
    <property type="project" value="InterPro"/>
</dbReference>
<reference evidence="2 3" key="1">
    <citation type="submission" date="2012-06" db="EMBL/GenBank/DDBJ databases">
        <title>Complete sequence of Sulfurospirillum barnesii SES-3.</title>
        <authorList>
            <consortium name="US DOE Joint Genome Institute"/>
            <person name="Lucas S."/>
            <person name="Han J."/>
            <person name="Lapidus A."/>
            <person name="Cheng J.-F."/>
            <person name="Goodwin L."/>
            <person name="Pitluck S."/>
            <person name="Peters L."/>
            <person name="Ovchinnikova G."/>
            <person name="Lu M."/>
            <person name="Detter J.C."/>
            <person name="Han C."/>
            <person name="Tapia R."/>
            <person name="Land M."/>
            <person name="Hauser L."/>
            <person name="Kyrpides N."/>
            <person name="Ivanova N."/>
            <person name="Pagani I."/>
            <person name="Stolz J."/>
            <person name="Arkin A."/>
            <person name="Dehal P."/>
            <person name="Oremland R."/>
            <person name="Saltikov C."/>
            <person name="Basu P."/>
            <person name="Hollibaugh J."/>
            <person name="Newman D."/>
            <person name="Stolyar S."/>
            <person name="Hazen T."/>
            <person name="Woyke T."/>
        </authorList>
    </citation>
    <scope>NUCLEOTIDE SEQUENCE [LARGE SCALE GENOMIC DNA]</scope>
    <source>
        <strain evidence="3">ATCC 700032 / DSM 10660 / SES-3</strain>
    </source>
</reference>
<dbReference type="PANTHER" id="PTHR24348:SF70">
    <property type="entry name" value="PROTEIN KINASE DOMAIN CONTAINING PROTEIN"/>
    <property type="match status" value="1"/>
</dbReference>
<name>I3XV41_SULBS</name>
<gene>
    <name evidence="2" type="ordered locus">Sulba_0497</name>
</gene>
<evidence type="ECO:0000313" key="3">
    <source>
        <dbReference type="Proteomes" id="UP000006176"/>
    </source>
</evidence>
<dbReference type="RefSeq" id="WP_014768695.1">
    <property type="nucleotide sequence ID" value="NC_018002.1"/>
</dbReference>
<dbReference type="InterPro" id="IPR011009">
    <property type="entry name" value="Kinase-like_dom_sf"/>
</dbReference>
<dbReference type="eggNOG" id="COG0515">
    <property type="taxonomic scope" value="Bacteria"/>
</dbReference>
<keyword evidence="3" id="KW-1185">Reference proteome</keyword>
<dbReference type="Pfam" id="PF00069">
    <property type="entry name" value="Pkinase"/>
    <property type="match status" value="1"/>
</dbReference>
<accession>I3XV41</accession>
<dbReference type="InterPro" id="IPR045269">
    <property type="entry name" value="Atg1-like"/>
</dbReference>
<dbReference type="Gene3D" id="1.10.510.10">
    <property type="entry name" value="Transferase(Phosphotransferase) domain 1"/>
    <property type="match status" value="1"/>
</dbReference>
<protein>
    <submittedName>
        <fullName evidence="2">Serine/threonine protein kinase</fullName>
    </submittedName>
</protein>
<dbReference type="STRING" id="760154.Sulba_0497"/>
<organism evidence="2 3">
    <name type="scientific">Sulfurospirillum barnesii (strain ATCC 700032 / DSM 10660 / SES-3)</name>
    <dbReference type="NCBI Taxonomy" id="760154"/>
    <lineage>
        <taxon>Bacteria</taxon>
        <taxon>Pseudomonadati</taxon>
        <taxon>Campylobacterota</taxon>
        <taxon>Epsilonproteobacteria</taxon>
        <taxon>Campylobacterales</taxon>
        <taxon>Sulfurospirillaceae</taxon>
        <taxon>Sulfurospirillum</taxon>
    </lineage>
</organism>
<keyword evidence="2" id="KW-0808">Transferase</keyword>